<dbReference type="EMBL" id="QRIS01000014">
    <property type="protein sequence ID" value="RHG83957.1"/>
    <property type="molecule type" value="Genomic_DNA"/>
</dbReference>
<dbReference type="AlphaFoldDB" id="A0A414UV82"/>
<protein>
    <submittedName>
        <fullName evidence="2">Virulence-associated protein E</fullName>
    </submittedName>
</protein>
<dbReference type="InterPro" id="IPR007936">
    <property type="entry name" value="VapE-like_dom"/>
</dbReference>
<proteinExistence type="predicted"/>
<dbReference type="PANTHER" id="PTHR34985:SF1">
    <property type="entry name" value="SLR0554 PROTEIN"/>
    <property type="match status" value="1"/>
</dbReference>
<dbReference type="RefSeq" id="WP_117995048.1">
    <property type="nucleotide sequence ID" value="NZ_JADMTD010000067.1"/>
</dbReference>
<reference evidence="2 3" key="1">
    <citation type="submission" date="2018-08" db="EMBL/GenBank/DDBJ databases">
        <title>A genome reference for cultivated species of the human gut microbiota.</title>
        <authorList>
            <person name="Zou Y."/>
            <person name="Xue W."/>
            <person name="Luo G."/>
        </authorList>
    </citation>
    <scope>NUCLEOTIDE SEQUENCE [LARGE SCALE GENOMIC DNA]</scope>
    <source>
        <strain evidence="2 3">AM21-18</strain>
    </source>
</reference>
<dbReference type="PANTHER" id="PTHR34985">
    <property type="entry name" value="SLR0554 PROTEIN"/>
    <property type="match status" value="1"/>
</dbReference>
<dbReference type="Pfam" id="PF05272">
    <property type="entry name" value="VapE-like_dom"/>
    <property type="match status" value="1"/>
</dbReference>
<gene>
    <name evidence="2" type="ORF">DW243_09630</name>
</gene>
<sequence>MKLENIVDEEMLTVEDVNEMLAHTDKGRTRQTIRNCVTVLQNDPVLKKAIRRNELSGRIDIVKEVPWERRNNSLTETDTDDYNLKMYLEENYEITSERVIKAAVDIVSNENKYHPIRDYLESLVWDGVSRIENLLPRFLGAEKNNYTTGVMKMHMLAAISRIYEPGIKYDIMLCLVGSQGAGKSTFFKYLAIKDDWFSDNLDHLDDENIYRKLQNHWIIEMGEMKATVTAKNIEQIKSFLSRQKETYKVPYEVHPEDRPRQCVFCGTSNDLNFLPLDRTGNRRFAPVMTDVTKAEVHIMDDEEESRAYIVQAWAEAMVLYQQGDVYLSFTKEIEEEAKKLQKEFMPEDTNAGIIQAFLDDYEDDYACTKLLFDDALHRTGEMKQWESKEIANIMNNAIEGWKAHGTHRFGKEYGIQRSWKRIEGTEKKDKDGFMKVPEQLEIPFE</sequence>
<evidence type="ECO:0000259" key="1">
    <source>
        <dbReference type="Pfam" id="PF05272"/>
    </source>
</evidence>
<dbReference type="SUPFAM" id="SSF52540">
    <property type="entry name" value="P-loop containing nucleoside triphosphate hydrolases"/>
    <property type="match status" value="1"/>
</dbReference>
<dbReference type="Proteomes" id="UP000283981">
    <property type="component" value="Unassembled WGS sequence"/>
</dbReference>
<name>A0A414UV82_MEDGN</name>
<accession>A0A414UV82</accession>
<comment type="caution">
    <text evidence="2">The sequence shown here is derived from an EMBL/GenBank/DDBJ whole genome shotgun (WGS) entry which is preliminary data.</text>
</comment>
<evidence type="ECO:0000313" key="2">
    <source>
        <dbReference type="EMBL" id="RHG83957.1"/>
    </source>
</evidence>
<dbReference type="InterPro" id="IPR027417">
    <property type="entry name" value="P-loop_NTPase"/>
</dbReference>
<feature type="domain" description="Virulence-associated protein E-like" evidence="1">
    <location>
        <begin position="120"/>
        <end position="345"/>
    </location>
</feature>
<organism evidence="2 3">
    <name type="scientific">Mediterraneibacter gnavus</name>
    <name type="common">Ruminococcus gnavus</name>
    <dbReference type="NCBI Taxonomy" id="33038"/>
    <lineage>
        <taxon>Bacteria</taxon>
        <taxon>Bacillati</taxon>
        <taxon>Bacillota</taxon>
        <taxon>Clostridia</taxon>
        <taxon>Lachnospirales</taxon>
        <taxon>Lachnospiraceae</taxon>
        <taxon>Mediterraneibacter</taxon>
    </lineage>
</organism>
<evidence type="ECO:0000313" key="3">
    <source>
        <dbReference type="Proteomes" id="UP000283981"/>
    </source>
</evidence>